<evidence type="ECO:0000256" key="1">
    <source>
        <dbReference type="SAM" id="MobiDB-lite"/>
    </source>
</evidence>
<feature type="compositionally biased region" description="Polar residues" evidence="1">
    <location>
        <begin position="7"/>
        <end position="23"/>
    </location>
</feature>
<name>A0A328DQK0_9ASTE</name>
<proteinExistence type="predicted"/>
<evidence type="ECO:0000313" key="5">
    <source>
        <dbReference type="Proteomes" id="UP000249390"/>
    </source>
</evidence>
<sequence length="281" mass="33546">MIENKQKQIPNSVWRSKSANQRGVTRYDRHEDGQTTIYISGSPITTSKLKKADCDTLINELTSRITTWGTRNLSYMARVRIINSILMGIISFWTRIFILPKQVIKRVMAMCRNFLWSSNHEYIKTPLVNWEEVCQEKKFVGLGIKNASNWNKATIMKLNWDVADKKDMVWVKWIHGRYIKGEDYWEHKLKQDACHYWREMTRVRDKFIMMPRGKPYSISDGYRWLQGSMEIAKWSGYIWNKSTPPKFKFVIWLLMKGRMQTKERLSKYIKLETDCVMWIGY</sequence>
<dbReference type="Pfam" id="PF13966">
    <property type="entry name" value="zf-RVT"/>
    <property type="match status" value="1"/>
</dbReference>
<evidence type="ECO:0000313" key="4">
    <source>
        <dbReference type="EMBL" id="RAL47706.1"/>
    </source>
</evidence>
<evidence type="ECO:0000259" key="3">
    <source>
        <dbReference type="Pfam" id="PF13966"/>
    </source>
</evidence>
<dbReference type="InterPro" id="IPR026960">
    <property type="entry name" value="RVT-Znf"/>
</dbReference>
<comment type="caution">
    <text evidence="4">The sequence shown here is derived from an EMBL/GenBank/DDBJ whole genome shotgun (WGS) entry which is preliminary data.</text>
</comment>
<organism evidence="4 5">
    <name type="scientific">Cuscuta australis</name>
    <dbReference type="NCBI Taxonomy" id="267555"/>
    <lineage>
        <taxon>Eukaryota</taxon>
        <taxon>Viridiplantae</taxon>
        <taxon>Streptophyta</taxon>
        <taxon>Embryophyta</taxon>
        <taxon>Tracheophyta</taxon>
        <taxon>Spermatophyta</taxon>
        <taxon>Magnoliopsida</taxon>
        <taxon>eudicotyledons</taxon>
        <taxon>Gunneridae</taxon>
        <taxon>Pentapetalae</taxon>
        <taxon>asterids</taxon>
        <taxon>lamiids</taxon>
        <taxon>Solanales</taxon>
        <taxon>Convolvulaceae</taxon>
        <taxon>Cuscuteae</taxon>
        <taxon>Cuscuta</taxon>
        <taxon>Cuscuta subgen. Grammica</taxon>
        <taxon>Cuscuta sect. Cleistogrammica</taxon>
    </lineage>
</organism>
<evidence type="ECO:0000256" key="2">
    <source>
        <dbReference type="SAM" id="Phobius"/>
    </source>
</evidence>
<dbReference type="Proteomes" id="UP000249390">
    <property type="component" value="Unassembled WGS sequence"/>
</dbReference>
<gene>
    <name evidence="4" type="ORF">DM860_012331</name>
</gene>
<dbReference type="EMBL" id="NQVE01000111">
    <property type="protein sequence ID" value="RAL47706.1"/>
    <property type="molecule type" value="Genomic_DNA"/>
</dbReference>
<protein>
    <recommendedName>
        <fullName evidence="3">Reverse transcriptase zinc-binding domain-containing protein</fullName>
    </recommendedName>
</protein>
<keyword evidence="2" id="KW-1133">Transmembrane helix</keyword>
<dbReference type="AlphaFoldDB" id="A0A328DQK0"/>
<keyword evidence="2" id="KW-0812">Transmembrane</keyword>
<reference evidence="4 5" key="1">
    <citation type="submission" date="2018-06" db="EMBL/GenBank/DDBJ databases">
        <title>The Genome of Cuscuta australis (Dodder) Provides Insight into the Evolution of Plant Parasitism.</title>
        <authorList>
            <person name="Liu H."/>
        </authorList>
    </citation>
    <scope>NUCLEOTIDE SEQUENCE [LARGE SCALE GENOMIC DNA]</scope>
    <source>
        <strain evidence="5">cv. Yunnan</strain>
        <tissue evidence="4">Vines</tissue>
    </source>
</reference>
<accession>A0A328DQK0</accession>
<dbReference type="PANTHER" id="PTHR33116">
    <property type="entry name" value="REVERSE TRANSCRIPTASE ZINC-BINDING DOMAIN-CONTAINING PROTEIN-RELATED-RELATED"/>
    <property type="match status" value="1"/>
</dbReference>
<feature type="transmembrane region" description="Helical" evidence="2">
    <location>
        <begin position="81"/>
        <end position="98"/>
    </location>
</feature>
<keyword evidence="5" id="KW-1185">Reference proteome</keyword>
<feature type="domain" description="Reverse transcriptase zinc-binding" evidence="3">
    <location>
        <begin position="216"/>
        <end position="276"/>
    </location>
</feature>
<keyword evidence="2" id="KW-0472">Membrane</keyword>
<feature type="region of interest" description="Disordered" evidence="1">
    <location>
        <begin position="1"/>
        <end position="26"/>
    </location>
</feature>
<dbReference type="PANTHER" id="PTHR33116:SF80">
    <property type="entry name" value="REVERSE TRANSCRIPTASE ZINC-BINDING DOMAIN-CONTAINING PROTEIN"/>
    <property type="match status" value="1"/>
</dbReference>